<dbReference type="PANTHER" id="PTHR10091">
    <property type="entry name" value="ALDOSE-1-EPIMERASE"/>
    <property type="match status" value="1"/>
</dbReference>
<dbReference type="Pfam" id="PF01263">
    <property type="entry name" value="Aldose_epim"/>
    <property type="match status" value="1"/>
</dbReference>
<dbReference type="SUPFAM" id="SSF74650">
    <property type="entry name" value="Galactose mutarotase-like"/>
    <property type="match status" value="1"/>
</dbReference>
<organism evidence="11 12">
    <name type="scientific">Batillaria attramentaria</name>
    <dbReference type="NCBI Taxonomy" id="370345"/>
    <lineage>
        <taxon>Eukaryota</taxon>
        <taxon>Metazoa</taxon>
        <taxon>Spiralia</taxon>
        <taxon>Lophotrochozoa</taxon>
        <taxon>Mollusca</taxon>
        <taxon>Gastropoda</taxon>
        <taxon>Caenogastropoda</taxon>
        <taxon>Sorbeoconcha</taxon>
        <taxon>Cerithioidea</taxon>
        <taxon>Batillariidae</taxon>
        <taxon>Batillaria</taxon>
    </lineage>
</organism>
<dbReference type="InterPro" id="IPR047215">
    <property type="entry name" value="Galactose_mutarotase-like"/>
</dbReference>
<accession>A0ABD0M6J5</accession>
<feature type="active site" description="Proton donor" evidence="9">
    <location>
        <position position="183"/>
    </location>
</feature>
<protein>
    <recommendedName>
        <fullName evidence="8">Aldose 1-epimerase</fullName>
        <ecNumber evidence="8">5.1.3.3</ecNumber>
    </recommendedName>
</protein>
<dbReference type="InterPro" id="IPR015443">
    <property type="entry name" value="Aldose_1-epimerase"/>
</dbReference>
<dbReference type="EMBL" id="JACVVK020000005">
    <property type="protein sequence ID" value="KAK7507039.1"/>
    <property type="molecule type" value="Genomic_DNA"/>
</dbReference>
<comment type="catalytic activity">
    <reaction evidence="8">
        <text>alpha-D-glucose = beta-D-glucose</text>
        <dbReference type="Rhea" id="RHEA:10264"/>
        <dbReference type="ChEBI" id="CHEBI:15903"/>
        <dbReference type="ChEBI" id="CHEBI:17925"/>
        <dbReference type="EC" id="5.1.3.3"/>
    </reaction>
</comment>
<dbReference type="CDD" id="cd09019">
    <property type="entry name" value="galactose_mutarotase_like"/>
    <property type="match status" value="1"/>
</dbReference>
<dbReference type="EC" id="5.1.3.3" evidence="8"/>
<reference evidence="11 12" key="1">
    <citation type="journal article" date="2023" name="Sci. Data">
        <title>Genome assembly of the Korean intertidal mud-creeper Batillaria attramentaria.</title>
        <authorList>
            <person name="Patra A.K."/>
            <person name="Ho P.T."/>
            <person name="Jun S."/>
            <person name="Lee S.J."/>
            <person name="Kim Y."/>
            <person name="Won Y.J."/>
        </authorList>
    </citation>
    <scope>NUCLEOTIDE SEQUENCE [LARGE SCALE GENOMIC DNA]</scope>
    <source>
        <strain evidence="11">Wonlab-2016</strain>
    </source>
</reference>
<dbReference type="PANTHER" id="PTHR10091:SF0">
    <property type="entry name" value="GALACTOSE MUTAROTASE"/>
    <property type="match status" value="1"/>
</dbReference>
<comment type="caution">
    <text evidence="11">The sequence shown here is derived from an EMBL/GenBank/DDBJ whole genome shotgun (WGS) entry which is preliminary data.</text>
</comment>
<comment type="similarity">
    <text evidence="4 8">Belongs to the aldose epimerase family.</text>
</comment>
<comment type="pathway">
    <text evidence="3 8">Carbohydrate metabolism; hexose metabolism.</text>
</comment>
<evidence type="ECO:0000256" key="3">
    <source>
        <dbReference type="ARBA" id="ARBA00005028"/>
    </source>
</evidence>
<keyword evidence="5 8" id="KW-0413">Isomerase</keyword>
<feature type="binding site" evidence="10">
    <location>
        <begin position="183"/>
        <end position="185"/>
    </location>
    <ligand>
        <name>beta-D-galactose</name>
        <dbReference type="ChEBI" id="CHEBI:27667"/>
    </ligand>
</feature>
<evidence type="ECO:0000256" key="2">
    <source>
        <dbReference type="ARBA" id="ARBA00004947"/>
    </source>
</evidence>
<dbReference type="Proteomes" id="UP001519460">
    <property type="component" value="Unassembled WGS sequence"/>
</dbReference>
<evidence type="ECO:0000256" key="8">
    <source>
        <dbReference type="PIRNR" id="PIRNR005096"/>
    </source>
</evidence>
<feature type="active site" description="Proton acceptor" evidence="9">
    <location>
        <position position="315"/>
    </location>
</feature>
<evidence type="ECO:0000256" key="7">
    <source>
        <dbReference type="ARBA" id="ARBA00045743"/>
    </source>
</evidence>
<evidence type="ECO:0000256" key="1">
    <source>
        <dbReference type="ARBA" id="ARBA00001712"/>
    </source>
</evidence>
<dbReference type="GO" id="GO:0004034">
    <property type="term" value="F:aldose 1-epimerase activity"/>
    <property type="evidence" value="ECO:0007669"/>
    <property type="project" value="UniProtKB-EC"/>
</dbReference>
<evidence type="ECO:0000256" key="6">
    <source>
        <dbReference type="ARBA" id="ARBA00023277"/>
    </source>
</evidence>
<gene>
    <name evidence="11" type="ORF">BaRGS_00001890</name>
</gene>
<dbReference type="Gene3D" id="2.70.98.10">
    <property type="match status" value="1"/>
</dbReference>
<evidence type="ECO:0000256" key="5">
    <source>
        <dbReference type="ARBA" id="ARBA00023235"/>
    </source>
</evidence>
<dbReference type="InterPro" id="IPR008183">
    <property type="entry name" value="Aldose_1/G6P_1-epimerase"/>
</dbReference>
<comment type="catalytic activity">
    <reaction evidence="1">
        <text>alpha-D-galactose = beta-D-galactose</text>
        <dbReference type="Rhea" id="RHEA:28675"/>
        <dbReference type="ChEBI" id="CHEBI:27667"/>
        <dbReference type="ChEBI" id="CHEBI:28061"/>
        <dbReference type="EC" id="5.1.3.3"/>
    </reaction>
    <physiologicalReaction direction="right-to-left" evidence="1">
        <dbReference type="Rhea" id="RHEA:28677"/>
    </physiologicalReaction>
</comment>
<evidence type="ECO:0000256" key="9">
    <source>
        <dbReference type="PIRSR" id="PIRSR005096-1"/>
    </source>
</evidence>
<sequence>MPREIIEESNFGQTKDGKKVKRYTLSSDSGRLLVRIITYGGIITEVHVPDRNGKMADINLGYDDVAGYETYDPYIGALIGRVANRVSGGKFVLDGVTYNLPINDIKGLQNQVHGGKSGFCRQVWTSRIEGDKLILQYVSPDGEEGYPGEVITTVTYRVTDDDELSIQYEATTTKPTPVVLTNHAYFNLAGHDANTLDDHLVTIAADHYLPLKSYIPTGEIRSVEGTAYDLRKPVKLGERLPQVPGGEGFETEMCLRPNPSGEPRFAARVEHPPTGRYCECWTTEPGIVFYTSSVLNVPKAKGGATYRRFGALSLEPQAYPDAVNQPSFPNTILRPGETYRQTTFYKFGVV</sequence>
<keyword evidence="12" id="KW-1185">Reference proteome</keyword>
<comment type="pathway">
    <text evidence="2">Carbohydrate metabolism; galactose metabolism.</text>
</comment>
<evidence type="ECO:0000313" key="12">
    <source>
        <dbReference type="Proteomes" id="UP001519460"/>
    </source>
</evidence>
<keyword evidence="6 8" id="KW-0119">Carbohydrate metabolism</keyword>
<comment type="function">
    <text evidence="7">Mutarotase that catalyzes the interconversion of beta-D-galactose and alpha-D-galactose during galactose metabolism. Beta-D-galactose is metabolized in the liver into glucose 1-phosphate, the primary metabolic fuel, by the action of four enzymes that constitute the Leloir pathway: GALM, GALK1 (galactokinase), GALT (galactose-1-phosphate uridylyltransferase) and GALE (UDP-galactose-4'-epimerase). Involved in the maintenance of the equilibrium between the beta- and alpha-anomers of galactose, therefore ensuring a sufficient supply of the alpha-anomer for GALK1. Also active on D-glucose although shows a preference for galactose over glucose.</text>
</comment>
<dbReference type="AlphaFoldDB" id="A0ABD0M6J5"/>
<dbReference type="InterPro" id="IPR011013">
    <property type="entry name" value="Gal_mutarotase_sf_dom"/>
</dbReference>
<feature type="binding site" evidence="10">
    <location>
        <begin position="84"/>
        <end position="85"/>
    </location>
    <ligand>
        <name>beta-D-galactose</name>
        <dbReference type="ChEBI" id="CHEBI:27667"/>
    </ligand>
</feature>
<proteinExistence type="inferred from homology"/>
<name>A0ABD0M6J5_9CAEN</name>
<evidence type="ECO:0000256" key="4">
    <source>
        <dbReference type="ARBA" id="ARBA00006206"/>
    </source>
</evidence>
<dbReference type="PIRSF" id="PIRSF005096">
    <property type="entry name" value="GALM"/>
    <property type="match status" value="1"/>
</dbReference>
<evidence type="ECO:0000313" key="11">
    <source>
        <dbReference type="EMBL" id="KAK7507039.1"/>
    </source>
</evidence>
<evidence type="ECO:0000256" key="10">
    <source>
        <dbReference type="PIRSR" id="PIRSR005096-3"/>
    </source>
</evidence>
<dbReference type="InterPro" id="IPR014718">
    <property type="entry name" value="GH-type_carb-bd"/>
</dbReference>